<feature type="signal peptide" evidence="1">
    <location>
        <begin position="1"/>
        <end position="27"/>
    </location>
</feature>
<keyword evidence="1" id="KW-0732">Signal</keyword>
<dbReference type="InterPro" id="IPR012908">
    <property type="entry name" value="PGAP1-ab_dom-like"/>
</dbReference>
<dbReference type="Gene3D" id="3.40.50.1820">
    <property type="entry name" value="alpha/beta hydrolase"/>
    <property type="match status" value="1"/>
</dbReference>
<dbReference type="InterPro" id="IPR029058">
    <property type="entry name" value="AB_hydrolase_fold"/>
</dbReference>
<reference evidence="3 4" key="1">
    <citation type="submission" date="2024-11" db="EMBL/GenBank/DDBJ databases">
        <title>The Natural Products Discovery Center: Release of the First 8490 Sequenced Strains for Exploring Actinobacteria Biosynthetic Diversity.</title>
        <authorList>
            <person name="Kalkreuter E."/>
            <person name="Kautsar S.A."/>
            <person name="Yang D."/>
            <person name="Bader C.D."/>
            <person name="Teijaro C.N."/>
            <person name="Fluegel L."/>
            <person name="Davis C.M."/>
            <person name="Simpson J.R."/>
            <person name="Lauterbach L."/>
            <person name="Steele A.D."/>
            <person name="Gui C."/>
            <person name="Meng S."/>
            <person name="Li G."/>
            <person name="Viehrig K."/>
            <person name="Ye F."/>
            <person name="Su P."/>
            <person name="Kiefer A.F."/>
            <person name="Nichols A."/>
            <person name="Cepeda A.J."/>
            <person name="Yan W."/>
            <person name="Fan B."/>
            <person name="Jiang Y."/>
            <person name="Adhikari A."/>
            <person name="Zheng C.-J."/>
            <person name="Schuster L."/>
            <person name="Cowan T.M."/>
            <person name="Smanski M.J."/>
            <person name="Chevrette M.G."/>
            <person name="De Carvalho L.P.S."/>
            <person name="Shen B."/>
        </authorList>
    </citation>
    <scope>NUCLEOTIDE SEQUENCE [LARGE SCALE GENOMIC DNA]</scope>
    <source>
        <strain evidence="3 4">NPDC020863</strain>
    </source>
</reference>
<evidence type="ECO:0000313" key="4">
    <source>
        <dbReference type="Proteomes" id="UP001620295"/>
    </source>
</evidence>
<proteinExistence type="predicted"/>
<protein>
    <recommendedName>
        <fullName evidence="2">GPI inositol-deacylase PGAP1-like alpha/beta domain-containing protein</fullName>
    </recommendedName>
</protein>
<evidence type="ECO:0000259" key="2">
    <source>
        <dbReference type="Pfam" id="PF07819"/>
    </source>
</evidence>
<gene>
    <name evidence="3" type="ORF">ACI2L5_10155</name>
</gene>
<organism evidence="3 4">
    <name type="scientific">Streptomyces milbemycinicus</name>
    <dbReference type="NCBI Taxonomy" id="476552"/>
    <lineage>
        <taxon>Bacteria</taxon>
        <taxon>Bacillati</taxon>
        <taxon>Actinomycetota</taxon>
        <taxon>Actinomycetes</taxon>
        <taxon>Kitasatosporales</taxon>
        <taxon>Streptomycetaceae</taxon>
        <taxon>Streptomyces</taxon>
    </lineage>
</organism>
<evidence type="ECO:0000313" key="3">
    <source>
        <dbReference type="EMBL" id="MFK4265297.1"/>
    </source>
</evidence>
<feature type="chain" id="PRO_5046088643" description="GPI inositol-deacylase PGAP1-like alpha/beta domain-containing protein" evidence="1">
    <location>
        <begin position="28"/>
        <end position="307"/>
    </location>
</feature>
<accession>A0ABW8LHA2</accession>
<feature type="domain" description="GPI inositol-deacylase PGAP1-like alpha/beta" evidence="2">
    <location>
        <begin position="53"/>
        <end position="186"/>
    </location>
</feature>
<name>A0ABW8LHA2_9ACTN</name>
<dbReference type="SUPFAM" id="SSF53474">
    <property type="entry name" value="alpha/beta-Hydrolases"/>
    <property type="match status" value="1"/>
</dbReference>
<dbReference type="RefSeq" id="WP_358634570.1">
    <property type="nucleotide sequence ID" value="NZ_JBFAEV010000005.1"/>
</dbReference>
<dbReference type="EMBL" id="JBJDQH010000003">
    <property type="protein sequence ID" value="MFK4265297.1"/>
    <property type="molecule type" value="Genomic_DNA"/>
</dbReference>
<sequence length="307" mass="33017">MRVGGLSRLAIALVAMVATLATGGVTAASASADNGLGTAATETVAAPPRDNTSNEPVYFIKGYLGVSEDATGSNCLDSWGPAKKLFEDEKWSGPLHLVGFYAGDTNCDAKIAAGNKNTSIKELGKKLANHIYNNYSKHGKSVDLIGHSMGGLIARAAITGVERKEEGFPPSLLVEDAVTIATPHDGIFLSRFCWAAERTTQCREMQPRSDFLKWAGENPQSAQGTDWTVIGAADDYYLEGSSLGMSADHRVWYYAGNKGWKHENINEITTGTYRQLYQNLPAGPIFDSTGAAPVRAAMNALYWSENW</sequence>
<keyword evidence="4" id="KW-1185">Reference proteome</keyword>
<dbReference type="Pfam" id="PF07819">
    <property type="entry name" value="PGAP1"/>
    <property type="match status" value="1"/>
</dbReference>
<evidence type="ECO:0000256" key="1">
    <source>
        <dbReference type="SAM" id="SignalP"/>
    </source>
</evidence>
<comment type="caution">
    <text evidence="3">The sequence shown here is derived from an EMBL/GenBank/DDBJ whole genome shotgun (WGS) entry which is preliminary data.</text>
</comment>
<dbReference type="Proteomes" id="UP001620295">
    <property type="component" value="Unassembled WGS sequence"/>
</dbReference>